<comment type="caution">
    <text evidence="12">The sequence shown here is derived from an EMBL/GenBank/DDBJ whole genome shotgun (WGS) entry which is preliminary data.</text>
</comment>
<dbReference type="PANTHER" id="PTHR24421">
    <property type="entry name" value="NITRATE/NITRITE SENSOR PROTEIN NARX-RELATED"/>
    <property type="match status" value="1"/>
</dbReference>
<evidence type="ECO:0000256" key="8">
    <source>
        <dbReference type="ARBA" id="ARBA00023012"/>
    </source>
</evidence>
<reference evidence="12" key="1">
    <citation type="submission" date="2021-01" db="EMBL/GenBank/DDBJ databases">
        <title>Whole genome shotgun sequence of Rugosimonospora africana NBRC 104875.</title>
        <authorList>
            <person name="Komaki H."/>
            <person name="Tamura T."/>
        </authorList>
    </citation>
    <scope>NUCLEOTIDE SEQUENCE</scope>
    <source>
        <strain evidence="12">NBRC 104875</strain>
    </source>
</reference>
<protein>
    <recommendedName>
        <fullName evidence="2">histidine kinase</fullName>
        <ecNumber evidence="2">2.7.13.3</ecNumber>
    </recommendedName>
</protein>
<feature type="region of interest" description="Disordered" evidence="9">
    <location>
        <begin position="378"/>
        <end position="404"/>
    </location>
</feature>
<dbReference type="Pfam" id="PF07730">
    <property type="entry name" value="HisKA_3"/>
    <property type="match status" value="1"/>
</dbReference>
<feature type="domain" description="Signal transduction histidine kinase subgroup 3 dimerisation and phosphoacceptor" evidence="11">
    <location>
        <begin position="181"/>
        <end position="246"/>
    </location>
</feature>
<dbReference type="AlphaFoldDB" id="A0A8J3QZU8"/>
<feature type="transmembrane region" description="Helical" evidence="10">
    <location>
        <begin position="106"/>
        <end position="128"/>
    </location>
</feature>
<evidence type="ECO:0000256" key="6">
    <source>
        <dbReference type="ARBA" id="ARBA00022777"/>
    </source>
</evidence>
<evidence type="ECO:0000256" key="4">
    <source>
        <dbReference type="ARBA" id="ARBA00022679"/>
    </source>
</evidence>
<dbReference type="GO" id="GO:0046983">
    <property type="term" value="F:protein dimerization activity"/>
    <property type="evidence" value="ECO:0007669"/>
    <property type="project" value="InterPro"/>
</dbReference>
<dbReference type="GO" id="GO:0005524">
    <property type="term" value="F:ATP binding"/>
    <property type="evidence" value="ECO:0007669"/>
    <property type="project" value="UniProtKB-KW"/>
</dbReference>
<name>A0A8J3QZU8_9ACTN</name>
<gene>
    <name evidence="12" type="ORF">Raf01_71100</name>
</gene>
<keyword evidence="13" id="KW-1185">Reference proteome</keyword>
<evidence type="ECO:0000256" key="7">
    <source>
        <dbReference type="ARBA" id="ARBA00022840"/>
    </source>
</evidence>
<dbReference type="InterPro" id="IPR011712">
    <property type="entry name" value="Sig_transdc_His_kin_sub3_dim/P"/>
</dbReference>
<evidence type="ECO:0000313" key="12">
    <source>
        <dbReference type="EMBL" id="GIH18938.1"/>
    </source>
</evidence>
<organism evidence="12 13">
    <name type="scientific">Rugosimonospora africana</name>
    <dbReference type="NCBI Taxonomy" id="556532"/>
    <lineage>
        <taxon>Bacteria</taxon>
        <taxon>Bacillati</taxon>
        <taxon>Actinomycetota</taxon>
        <taxon>Actinomycetes</taxon>
        <taxon>Micromonosporales</taxon>
        <taxon>Micromonosporaceae</taxon>
        <taxon>Rugosimonospora</taxon>
    </lineage>
</organism>
<evidence type="ECO:0000256" key="5">
    <source>
        <dbReference type="ARBA" id="ARBA00022741"/>
    </source>
</evidence>
<evidence type="ECO:0000256" key="1">
    <source>
        <dbReference type="ARBA" id="ARBA00000085"/>
    </source>
</evidence>
<sequence>MLRSVLRLLLAPESYLRAVFVLTGAALALALGVTDFTIVFLMAAAGPPVWVTVLAGVVLVGGPLLVGLVPAVRQVEGMAVQSLLAVEFRDGLPGPASSWPQRLRTLGWFLLHVFTGAAVVGAVLALIAMAGSWWTLPAAAATLLGTLLTGRFLGRLGPVLLGPSYAERLQRLEAAAVRATERNRIAREIHDSVGHALSVVSVQAAAARRLIGRDPGFAADALGTIEAVSRRAAAELDDMLGLLRDETQRPAATPTPDLGSLDGLLATARSSGLAVDAAVSGDLSLLPALISREAYRVVQEGLTNALKYSADGTGKLRLSLGRDTLDIRLGNPVGPRAGRGGRGLGGISERAAALGGTATAGRHGAAWTLRVVLPVRPAPPDHAHPAAWQQGDGPHRRAGREAPR</sequence>
<dbReference type="PANTHER" id="PTHR24421:SF10">
    <property type="entry name" value="NITRATE_NITRITE SENSOR PROTEIN NARQ"/>
    <property type="match status" value="1"/>
</dbReference>
<feature type="transmembrane region" description="Helical" evidence="10">
    <location>
        <begin position="134"/>
        <end position="154"/>
    </location>
</feature>
<dbReference type="GO" id="GO:0000155">
    <property type="term" value="F:phosphorelay sensor kinase activity"/>
    <property type="evidence" value="ECO:0007669"/>
    <property type="project" value="InterPro"/>
</dbReference>
<dbReference type="Gene3D" id="3.30.565.10">
    <property type="entry name" value="Histidine kinase-like ATPase, C-terminal domain"/>
    <property type="match status" value="1"/>
</dbReference>
<dbReference type="InterPro" id="IPR050482">
    <property type="entry name" value="Sensor_HK_TwoCompSys"/>
</dbReference>
<keyword evidence="4" id="KW-0808">Transferase</keyword>
<keyword evidence="5" id="KW-0547">Nucleotide-binding</keyword>
<dbReference type="InterPro" id="IPR036890">
    <property type="entry name" value="HATPase_C_sf"/>
</dbReference>
<keyword evidence="10" id="KW-0472">Membrane</keyword>
<comment type="catalytic activity">
    <reaction evidence="1">
        <text>ATP + protein L-histidine = ADP + protein N-phospho-L-histidine.</text>
        <dbReference type="EC" id="2.7.13.3"/>
    </reaction>
</comment>
<keyword evidence="3" id="KW-0597">Phosphoprotein</keyword>
<evidence type="ECO:0000256" key="10">
    <source>
        <dbReference type="SAM" id="Phobius"/>
    </source>
</evidence>
<dbReference type="Proteomes" id="UP000642748">
    <property type="component" value="Unassembled WGS sequence"/>
</dbReference>
<evidence type="ECO:0000256" key="9">
    <source>
        <dbReference type="SAM" id="MobiDB-lite"/>
    </source>
</evidence>
<keyword evidence="6 12" id="KW-0418">Kinase</keyword>
<evidence type="ECO:0000313" key="13">
    <source>
        <dbReference type="Proteomes" id="UP000642748"/>
    </source>
</evidence>
<dbReference type="Gene3D" id="1.20.5.1930">
    <property type="match status" value="1"/>
</dbReference>
<keyword evidence="7" id="KW-0067">ATP-binding</keyword>
<keyword evidence="10" id="KW-0812">Transmembrane</keyword>
<feature type="compositionally biased region" description="Basic and acidic residues" evidence="9">
    <location>
        <begin position="393"/>
        <end position="404"/>
    </location>
</feature>
<dbReference type="EMBL" id="BONZ01000075">
    <property type="protein sequence ID" value="GIH18938.1"/>
    <property type="molecule type" value="Genomic_DNA"/>
</dbReference>
<evidence type="ECO:0000256" key="2">
    <source>
        <dbReference type="ARBA" id="ARBA00012438"/>
    </source>
</evidence>
<keyword evidence="10" id="KW-1133">Transmembrane helix</keyword>
<evidence type="ECO:0000256" key="3">
    <source>
        <dbReference type="ARBA" id="ARBA00022553"/>
    </source>
</evidence>
<evidence type="ECO:0000259" key="11">
    <source>
        <dbReference type="Pfam" id="PF07730"/>
    </source>
</evidence>
<proteinExistence type="predicted"/>
<feature type="transmembrane region" description="Helical" evidence="10">
    <location>
        <begin position="20"/>
        <end position="43"/>
    </location>
</feature>
<feature type="transmembrane region" description="Helical" evidence="10">
    <location>
        <begin position="49"/>
        <end position="72"/>
    </location>
</feature>
<dbReference type="RefSeq" id="WP_239134232.1">
    <property type="nucleotide sequence ID" value="NZ_BONZ01000075.1"/>
</dbReference>
<keyword evidence="8" id="KW-0902">Two-component regulatory system</keyword>
<accession>A0A8J3QZU8</accession>
<dbReference type="GO" id="GO:0016020">
    <property type="term" value="C:membrane"/>
    <property type="evidence" value="ECO:0007669"/>
    <property type="project" value="InterPro"/>
</dbReference>
<dbReference type="EC" id="2.7.13.3" evidence="2"/>